<evidence type="ECO:0000313" key="17">
    <source>
        <dbReference type="Proteomes" id="UP000765509"/>
    </source>
</evidence>
<dbReference type="Pfam" id="PF25597">
    <property type="entry name" value="SH3_retrovirus"/>
    <property type="match status" value="1"/>
</dbReference>
<comment type="catalytic activity">
    <reaction evidence="13">
        <text>DNA(n) + a 2'-deoxyribonucleoside 5'-triphosphate = DNA(n+1) + diphosphate</text>
        <dbReference type="Rhea" id="RHEA:22508"/>
        <dbReference type="Rhea" id="RHEA-COMP:17339"/>
        <dbReference type="Rhea" id="RHEA-COMP:17340"/>
        <dbReference type="ChEBI" id="CHEBI:33019"/>
        <dbReference type="ChEBI" id="CHEBI:61560"/>
        <dbReference type="ChEBI" id="CHEBI:173112"/>
        <dbReference type="EC" id="2.7.7.49"/>
    </reaction>
</comment>
<evidence type="ECO:0000256" key="8">
    <source>
        <dbReference type="ARBA" id="ARBA00022884"/>
    </source>
</evidence>
<evidence type="ECO:0000256" key="13">
    <source>
        <dbReference type="ARBA" id="ARBA00048173"/>
    </source>
</evidence>
<name>A0A9Q3HE47_9BASI</name>
<dbReference type="InterPro" id="IPR057670">
    <property type="entry name" value="SH3_retrovirus"/>
</dbReference>
<dbReference type="GO" id="GO:0004519">
    <property type="term" value="F:endonuclease activity"/>
    <property type="evidence" value="ECO:0007669"/>
    <property type="project" value="UniProtKB-KW"/>
</dbReference>
<protein>
    <recommendedName>
        <fullName evidence="15">Integrase catalytic domain-containing protein</fullName>
    </recommendedName>
</protein>
<reference evidence="16" key="1">
    <citation type="submission" date="2021-03" db="EMBL/GenBank/DDBJ databases">
        <title>Draft genome sequence of rust myrtle Austropuccinia psidii MF-1, a brazilian biotype.</title>
        <authorList>
            <person name="Quecine M.C."/>
            <person name="Pachon D.M.R."/>
            <person name="Bonatelli M.L."/>
            <person name="Correr F.H."/>
            <person name="Franceschini L.M."/>
            <person name="Leite T.F."/>
            <person name="Margarido G.R.A."/>
            <person name="Almeida C.A."/>
            <person name="Ferrarezi J.A."/>
            <person name="Labate C.A."/>
        </authorList>
    </citation>
    <scope>NUCLEOTIDE SEQUENCE</scope>
    <source>
        <strain evidence="16">MF-1</strain>
    </source>
</reference>
<dbReference type="GO" id="GO:0005634">
    <property type="term" value="C:nucleus"/>
    <property type="evidence" value="ECO:0007669"/>
    <property type="project" value="UniProtKB-ARBA"/>
</dbReference>
<dbReference type="GO" id="GO:0016787">
    <property type="term" value="F:hydrolase activity"/>
    <property type="evidence" value="ECO:0007669"/>
    <property type="project" value="UniProtKB-KW"/>
</dbReference>
<dbReference type="AlphaFoldDB" id="A0A9Q3HE47"/>
<dbReference type="PANTHER" id="PTHR42648:SF11">
    <property type="entry name" value="TRANSPOSON TY4-P GAG-POL POLYPROTEIN"/>
    <property type="match status" value="1"/>
</dbReference>
<keyword evidence="4" id="KW-0479">Metal-binding</keyword>
<keyword evidence="9" id="KW-0229">DNA integration</keyword>
<evidence type="ECO:0000256" key="4">
    <source>
        <dbReference type="ARBA" id="ARBA00022723"/>
    </source>
</evidence>
<comment type="caution">
    <text evidence="16">The sequence shown here is derived from an EMBL/GenBank/DDBJ whole genome shotgun (WGS) entry which is preliminary data.</text>
</comment>
<evidence type="ECO:0000256" key="5">
    <source>
        <dbReference type="ARBA" id="ARBA00022759"/>
    </source>
</evidence>
<keyword evidence="17" id="KW-1185">Reference proteome</keyword>
<keyword evidence="11" id="KW-0808">Transferase</keyword>
<keyword evidence="11" id="KW-0239">DNA-directed DNA polymerase</keyword>
<sequence length="532" mass="60097">MTLLIAILDHIDPYNHQAGHWAPECPAQKKATNARILSQQKANVASIGAVPALEYDEDLLDSGATHSVVGDASLFTALWKTNITLSVASSHQFPVDYVSNIALKTHEGTLTIKNIKQIMQFKASDGIPPFNFYNIKICHPFSVTKAEHFLFISASQKHIHQPGDVTADDLIGPFPVSNYGKQYALVIQDIFSRLTEIIALIDKSEAKHQLRLWMIKFMNITKFAIQVVRTDNGAEFCNHYLNDYLKEKGIIHELSVPYKHHQNRQIERTNFTILEIARTSLIAANLPTSLWPYSFRNAAWIFNCTLHSDNKITPYKIVGSKKPFLFQLRVFGIKKFIFNHQAKKDLGAKTIIGYHLGIMVDSKGWLFWVLERGTVVRLARVKFDKDSYFNPKSTTHHTISKIQVDNLFDGSIIGQLNKQDSVISVLNSSNNPTEALPMTYNKAMSSLQAEEWKKAMLEGLNSMTEKKVFVSSNISKALKETPRESILSTKWVFAIKGSPERFKGWLVARGFQKIHGINFEETFAPMPTFGAL</sequence>
<evidence type="ECO:0000256" key="9">
    <source>
        <dbReference type="ARBA" id="ARBA00022908"/>
    </source>
</evidence>
<dbReference type="Proteomes" id="UP000765509">
    <property type="component" value="Unassembled WGS sequence"/>
</dbReference>
<evidence type="ECO:0000256" key="2">
    <source>
        <dbReference type="ARBA" id="ARBA00022695"/>
    </source>
</evidence>
<evidence type="ECO:0000256" key="1">
    <source>
        <dbReference type="ARBA" id="ARBA00022578"/>
    </source>
</evidence>
<evidence type="ECO:0000313" key="16">
    <source>
        <dbReference type="EMBL" id="MBW0499299.1"/>
    </source>
</evidence>
<comment type="catalytic activity">
    <reaction evidence="14">
        <text>DNA(n) + a 2'-deoxyribonucleoside 5'-triphosphate = DNA(n+1) + diphosphate</text>
        <dbReference type="Rhea" id="RHEA:22508"/>
        <dbReference type="Rhea" id="RHEA-COMP:17339"/>
        <dbReference type="Rhea" id="RHEA-COMP:17340"/>
        <dbReference type="ChEBI" id="CHEBI:33019"/>
        <dbReference type="ChEBI" id="CHEBI:61560"/>
        <dbReference type="ChEBI" id="CHEBI:173112"/>
        <dbReference type="EC" id="2.7.7.7"/>
    </reaction>
</comment>
<evidence type="ECO:0000256" key="6">
    <source>
        <dbReference type="ARBA" id="ARBA00022801"/>
    </source>
</evidence>
<dbReference type="Gene3D" id="3.30.420.10">
    <property type="entry name" value="Ribonuclease H-like superfamily/Ribonuclease H"/>
    <property type="match status" value="1"/>
</dbReference>
<gene>
    <name evidence="16" type="ORF">O181_039014</name>
</gene>
<evidence type="ECO:0000256" key="7">
    <source>
        <dbReference type="ARBA" id="ARBA00022842"/>
    </source>
</evidence>
<dbReference type="GO" id="GO:0032196">
    <property type="term" value="P:transposition"/>
    <property type="evidence" value="ECO:0007669"/>
    <property type="project" value="UniProtKB-KW"/>
</dbReference>
<evidence type="ECO:0000256" key="10">
    <source>
        <dbReference type="ARBA" id="ARBA00022918"/>
    </source>
</evidence>
<keyword evidence="1" id="KW-0815">Transposition</keyword>
<proteinExistence type="predicted"/>
<organism evidence="16 17">
    <name type="scientific">Austropuccinia psidii MF-1</name>
    <dbReference type="NCBI Taxonomy" id="1389203"/>
    <lineage>
        <taxon>Eukaryota</taxon>
        <taxon>Fungi</taxon>
        <taxon>Dikarya</taxon>
        <taxon>Basidiomycota</taxon>
        <taxon>Pucciniomycotina</taxon>
        <taxon>Pucciniomycetes</taxon>
        <taxon>Pucciniales</taxon>
        <taxon>Sphaerophragmiaceae</taxon>
        <taxon>Austropuccinia</taxon>
    </lineage>
</organism>
<dbReference type="GO" id="GO:0046872">
    <property type="term" value="F:metal ion binding"/>
    <property type="evidence" value="ECO:0007669"/>
    <property type="project" value="UniProtKB-KW"/>
</dbReference>
<keyword evidence="10" id="KW-0695">RNA-directed DNA polymerase</keyword>
<dbReference type="GO" id="GO:0003964">
    <property type="term" value="F:RNA-directed DNA polymerase activity"/>
    <property type="evidence" value="ECO:0007669"/>
    <property type="project" value="UniProtKB-KW"/>
</dbReference>
<dbReference type="OrthoDB" id="4363844at2759"/>
<evidence type="ECO:0000256" key="3">
    <source>
        <dbReference type="ARBA" id="ARBA00022722"/>
    </source>
</evidence>
<dbReference type="InterPro" id="IPR039537">
    <property type="entry name" value="Retrotran_Ty1/copia-like"/>
</dbReference>
<dbReference type="Pfam" id="PF00665">
    <property type="entry name" value="rve"/>
    <property type="match status" value="1"/>
</dbReference>
<dbReference type="InterPro" id="IPR012337">
    <property type="entry name" value="RNaseH-like_sf"/>
</dbReference>
<keyword evidence="3" id="KW-0540">Nuclease</keyword>
<evidence type="ECO:0000256" key="14">
    <source>
        <dbReference type="ARBA" id="ARBA00049244"/>
    </source>
</evidence>
<evidence type="ECO:0000256" key="11">
    <source>
        <dbReference type="ARBA" id="ARBA00022932"/>
    </source>
</evidence>
<dbReference type="GO" id="GO:0003723">
    <property type="term" value="F:RNA binding"/>
    <property type="evidence" value="ECO:0007669"/>
    <property type="project" value="UniProtKB-KW"/>
</dbReference>
<dbReference type="PROSITE" id="PS50994">
    <property type="entry name" value="INTEGRASE"/>
    <property type="match status" value="1"/>
</dbReference>
<dbReference type="GO" id="GO:0003887">
    <property type="term" value="F:DNA-directed DNA polymerase activity"/>
    <property type="evidence" value="ECO:0007669"/>
    <property type="project" value="UniProtKB-KW"/>
</dbReference>
<accession>A0A9Q3HE47</accession>
<dbReference type="InterPro" id="IPR001584">
    <property type="entry name" value="Integrase_cat-core"/>
</dbReference>
<dbReference type="SUPFAM" id="SSF53098">
    <property type="entry name" value="Ribonuclease H-like"/>
    <property type="match status" value="1"/>
</dbReference>
<dbReference type="GO" id="GO:0015074">
    <property type="term" value="P:DNA integration"/>
    <property type="evidence" value="ECO:0007669"/>
    <property type="project" value="UniProtKB-KW"/>
</dbReference>
<keyword evidence="5" id="KW-0255">Endonuclease</keyword>
<dbReference type="InterPro" id="IPR036397">
    <property type="entry name" value="RNaseH_sf"/>
</dbReference>
<dbReference type="PANTHER" id="PTHR42648">
    <property type="entry name" value="TRANSPOSASE, PUTATIVE-RELATED"/>
    <property type="match status" value="1"/>
</dbReference>
<feature type="domain" description="Integrase catalytic" evidence="15">
    <location>
        <begin position="158"/>
        <end position="322"/>
    </location>
</feature>
<keyword evidence="7" id="KW-0460">Magnesium</keyword>
<keyword evidence="12" id="KW-0233">DNA recombination</keyword>
<dbReference type="GO" id="GO:0006310">
    <property type="term" value="P:DNA recombination"/>
    <property type="evidence" value="ECO:0007669"/>
    <property type="project" value="UniProtKB-KW"/>
</dbReference>
<evidence type="ECO:0000256" key="12">
    <source>
        <dbReference type="ARBA" id="ARBA00023172"/>
    </source>
</evidence>
<evidence type="ECO:0000259" key="15">
    <source>
        <dbReference type="PROSITE" id="PS50994"/>
    </source>
</evidence>
<dbReference type="EMBL" id="AVOT02015196">
    <property type="protein sequence ID" value="MBW0499299.1"/>
    <property type="molecule type" value="Genomic_DNA"/>
</dbReference>
<keyword evidence="8" id="KW-0694">RNA-binding</keyword>
<keyword evidence="6" id="KW-0378">Hydrolase</keyword>
<keyword evidence="2" id="KW-0548">Nucleotidyltransferase</keyword>